<dbReference type="AlphaFoldDB" id="W6AJ91"/>
<accession>W6AJ91</accession>
<dbReference type="RefSeq" id="WP_025250921.1">
    <property type="nucleotide sequence ID" value="NZ_CP006934.1"/>
</dbReference>
<keyword evidence="1" id="KW-0812">Transmembrane</keyword>
<dbReference type="OrthoDB" id="388175at2"/>
<dbReference type="HOGENOM" id="CLU_466840_0_0_14"/>
<proteinExistence type="predicted"/>
<dbReference type="KEGG" id="ssab:SSABA_v1c03750"/>
<keyword evidence="3" id="KW-1185">Reference proteome</keyword>
<sequence>MNQGFKVVFRFSFLRIIKNKVFIILSTITLALIILIQSLTMNIGDNILYKNNIGLIFIVVLGIFWLSFVNIGNVASIAITDNRNGIQSLENRRGLKNSSIFWAKFLPLKIVTTTFICLVYLIYVIISAISPVYLKDFIIINLGTGLLSLVAYDFLIFGVTLFLAASSKSLKRTLPAVWILTTLFMFFAIFGPIFFALASDDRTSNNYSPIIKNAKELQGTQNEEDRFLTELYKSMNELEEIFEENITSDRSHNDTYLFSHWFIIWQTFDSGMLPYFGELIEEDAFATSIEKYFNKFETNLEEQKIEINEIELKKRIKDNLYYQFIKEVSVKSQGDKIKNFKNSFYYKNSSKNYNKPQQLKEVLTNLKNVDRNKFDISDNELAKLHDSLINMFKFEWSIYSNEEILNIDPYGRPDTKNIFYNYQFWINDSRYSPGTYLFNLLNYELLGYFDMEIKVGDYFQWTPKAIWNYRANPFMWFYEMVYFSGKNNPEVNYFMSADAPLPIAQFSFYDLDSQGELIYSQRPFSVWANYLVFIGMGSLLIGLGYRAFCKTKDERKLVD</sequence>
<feature type="transmembrane region" description="Helical" evidence="1">
    <location>
        <begin position="527"/>
        <end position="548"/>
    </location>
</feature>
<keyword evidence="1" id="KW-0472">Membrane</keyword>
<feature type="transmembrane region" description="Helical" evidence="1">
    <location>
        <begin position="53"/>
        <end position="80"/>
    </location>
</feature>
<protein>
    <submittedName>
        <fullName evidence="2">Uncharacterized protein</fullName>
    </submittedName>
</protein>
<evidence type="ECO:0000313" key="2">
    <source>
        <dbReference type="EMBL" id="AHI53784.1"/>
    </source>
</evidence>
<feature type="transmembrane region" description="Helical" evidence="1">
    <location>
        <begin position="101"/>
        <end position="126"/>
    </location>
</feature>
<feature type="transmembrane region" description="Helical" evidence="1">
    <location>
        <begin position="176"/>
        <end position="198"/>
    </location>
</feature>
<name>W6AJ91_9MOLU</name>
<evidence type="ECO:0000256" key="1">
    <source>
        <dbReference type="SAM" id="Phobius"/>
    </source>
</evidence>
<feature type="transmembrane region" description="Helical" evidence="1">
    <location>
        <begin position="21"/>
        <end position="41"/>
    </location>
</feature>
<evidence type="ECO:0000313" key="3">
    <source>
        <dbReference type="Proteomes" id="UP000019265"/>
    </source>
</evidence>
<feature type="transmembrane region" description="Helical" evidence="1">
    <location>
        <begin position="138"/>
        <end position="164"/>
    </location>
</feature>
<dbReference type="EMBL" id="CP006934">
    <property type="protein sequence ID" value="AHI53784.1"/>
    <property type="molecule type" value="Genomic_DNA"/>
</dbReference>
<keyword evidence="1" id="KW-1133">Transmembrane helix</keyword>
<gene>
    <name evidence="2" type="ORF">SSABA_v1c03750</name>
</gene>
<dbReference type="STRING" id="1276257.SSABA_v1c03750"/>
<organism evidence="2 3">
    <name type="scientific">Spiroplasma sabaudiense Ar-1343</name>
    <dbReference type="NCBI Taxonomy" id="1276257"/>
    <lineage>
        <taxon>Bacteria</taxon>
        <taxon>Bacillati</taxon>
        <taxon>Mycoplasmatota</taxon>
        <taxon>Mollicutes</taxon>
        <taxon>Entomoplasmatales</taxon>
        <taxon>Spiroplasmataceae</taxon>
        <taxon>Spiroplasma</taxon>
    </lineage>
</organism>
<dbReference type="Proteomes" id="UP000019265">
    <property type="component" value="Chromosome"/>
</dbReference>
<dbReference type="PATRIC" id="fig|1276257.3.peg.383"/>
<reference evidence="2 3" key="1">
    <citation type="journal article" date="2014" name="Genome Biol. Evol.">
        <title>Molecular evolution of the substrate utilization strategies and putative virulence factors in mosquito-associated Spiroplasma species.</title>
        <authorList>
            <person name="Chang T.H."/>
            <person name="Lo W.S."/>
            <person name="Ku C."/>
            <person name="Chen L.L."/>
            <person name="Kuo C.H."/>
        </authorList>
    </citation>
    <scope>NUCLEOTIDE SEQUENCE [LARGE SCALE GENOMIC DNA]</scope>
    <source>
        <strain evidence="2">Ar-1343</strain>
    </source>
</reference>